<evidence type="ECO:0000313" key="1">
    <source>
        <dbReference type="EMBL" id="OGC24745.1"/>
    </source>
</evidence>
<sequence length="439" mass="48963">MITPITPRVSSAIRKSIIPNIIRNGQRLPVPTIQMARVNHKEIKNGGLLRLVRTAFPEIALTAINNLKKRNVSEETIMESAAQSPYEAIMEIAADSSQTTIPTLIKLSEKIICDKLKDRVAEATESDLIAMAKSDQCLLNLIAARCERTPMNELMHLVKKSTDSLVQIIAWDNLVRWCSSIEIKDVSTIYNAASNPDKSRIYLALKTRTSTITQEEASLLVKQNDIQLWEVALASPDVSVEDLLFLSSLYHFGMSKIARDANEVLATRNVSPEEIKSKSKAAFLRASATLEIKNYENPIKDWIRGIFFRKSKVPLFEQLGVSNIEFMEAAVRSPMVDIQIEAIKSGLVSTVILLEIIKSKYLLKRYSVRCIIMAAVEALYKKNVPIETILEAAVSSSNSNHLREAVVCFYNPSAEALAQRTDLEYSAIEALIKALNKEG</sequence>
<comment type="caution">
    <text evidence="1">The sequence shown here is derived from an EMBL/GenBank/DDBJ whole genome shotgun (WGS) entry which is preliminary data.</text>
</comment>
<gene>
    <name evidence="1" type="ORF">A2310_04595</name>
</gene>
<name>A0A1F4SWD8_UNCSA</name>
<reference evidence="1 2" key="1">
    <citation type="journal article" date="2016" name="Nat. Commun.">
        <title>Thousands of microbial genomes shed light on interconnected biogeochemical processes in an aquifer system.</title>
        <authorList>
            <person name="Anantharaman K."/>
            <person name="Brown C.T."/>
            <person name="Hug L.A."/>
            <person name="Sharon I."/>
            <person name="Castelle C.J."/>
            <person name="Probst A.J."/>
            <person name="Thomas B.C."/>
            <person name="Singh A."/>
            <person name="Wilkins M.J."/>
            <person name="Karaoz U."/>
            <person name="Brodie E.L."/>
            <person name="Williams K.H."/>
            <person name="Hubbard S.S."/>
            <person name="Banfield J.F."/>
        </authorList>
    </citation>
    <scope>NUCLEOTIDE SEQUENCE [LARGE SCALE GENOMIC DNA]</scope>
</reference>
<dbReference type="EMBL" id="MEUB01000007">
    <property type="protein sequence ID" value="OGC24745.1"/>
    <property type="molecule type" value="Genomic_DNA"/>
</dbReference>
<evidence type="ECO:0000313" key="2">
    <source>
        <dbReference type="Proteomes" id="UP000178417"/>
    </source>
</evidence>
<dbReference type="Proteomes" id="UP000178417">
    <property type="component" value="Unassembled WGS sequence"/>
</dbReference>
<accession>A0A1F4SWD8</accession>
<dbReference type="STRING" id="1802579.A2310_04595"/>
<protein>
    <submittedName>
        <fullName evidence="1">Uncharacterized protein</fullName>
    </submittedName>
</protein>
<dbReference type="AlphaFoldDB" id="A0A1F4SWD8"/>
<organism evidence="1 2">
    <name type="scientific">candidate division WOR-1 bacterium RIFOXYB2_FULL_37_13</name>
    <dbReference type="NCBI Taxonomy" id="1802579"/>
    <lineage>
        <taxon>Bacteria</taxon>
        <taxon>Bacillati</taxon>
        <taxon>Saganbacteria</taxon>
    </lineage>
</organism>
<proteinExistence type="predicted"/>